<evidence type="ECO:0000256" key="2">
    <source>
        <dbReference type="ARBA" id="ARBA00023239"/>
    </source>
</evidence>
<organism evidence="4">
    <name type="scientific">Aquifex aeolicus</name>
    <dbReference type="NCBI Taxonomy" id="63363"/>
    <lineage>
        <taxon>Bacteria</taxon>
        <taxon>Pseudomonadati</taxon>
        <taxon>Aquificota</taxon>
        <taxon>Aquificia</taxon>
        <taxon>Aquificales</taxon>
        <taxon>Aquificaceae</taxon>
        <taxon>Aquifex</taxon>
    </lineage>
</organism>
<dbReference type="InterPro" id="IPR001303">
    <property type="entry name" value="Aldolase_II/adducin_N"/>
</dbReference>
<accession>A0A7C5QA68</accession>
<proteinExistence type="predicted"/>
<dbReference type="GO" id="GO:0005829">
    <property type="term" value="C:cytosol"/>
    <property type="evidence" value="ECO:0007669"/>
    <property type="project" value="TreeGrafter"/>
</dbReference>
<dbReference type="SMART" id="SM01007">
    <property type="entry name" value="Aldolase_II"/>
    <property type="match status" value="1"/>
</dbReference>
<evidence type="ECO:0000256" key="1">
    <source>
        <dbReference type="ARBA" id="ARBA00022723"/>
    </source>
</evidence>
<comment type="caution">
    <text evidence="4">The sequence shown here is derived from an EMBL/GenBank/DDBJ whole genome shotgun (WGS) entry which is preliminary data.</text>
</comment>
<sequence length="188" mass="21068">MMEWILRDILRTGRLLFEEGLVSARAGNLSVAFRDRIFITRTGSNLGDLLPTDVLELPLQESDSLEERASVELDLHRSIVLETGKRAVVHAHPPHAVALSLLREEIDPPDYEARAVLGEVPLLDPSKLPRPALIRKTAELLRERKVVLLRGHGVFSAGTDLQEAYSYVSTLEHSCRLTLLSYTKEGRK</sequence>
<dbReference type="InterPro" id="IPR036409">
    <property type="entry name" value="Aldolase_II/adducin_N_sf"/>
</dbReference>
<dbReference type="Proteomes" id="UP000885792">
    <property type="component" value="Unassembled WGS sequence"/>
</dbReference>
<feature type="domain" description="Class II aldolase/adducin N-terminal" evidence="3">
    <location>
        <begin position="7"/>
        <end position="179"/>
    </location>
</feature>
<reference evidence="4" key="1">
    <citation type="journal article" date="2020" name="mSystems">
        <title>Genome- and Community-Level Interaction Insights into Carbon Utilization and Element Cycling Functions of Hydrothermarchaeota in Hydrothermal Sediment.</title>
        <authorList>
            <person name="Zhou Z."/>
            <person name="Liu Y."/>
            <person name="Xu W."/>
            <person name="Pan J."/>
            <person name="Luo Z.H."/>
            <person name="Li M."/>
        </authorList>
    </citation>
    <scope>NUCLEOTIDE SEQUENCE [LARGE SCALE GENOMIC DNA]</scope>
    <source>
        <strain evidence="4">HyVt-501</strain>
    </source>
</reference>
<dbReference type="InterPro" id="IPR050197">
    <property type="entry name" value="Aldolase_class_II_sugar_metab"/>
</dbReference>
<dbReference type="GO" id="GO:0046872">
    <property type="term" value="F:metal ion binding"/>
    <property type="evidence" value="ECO:0007669"/>
    <property type="project" value="UniProtKB-KW"/>
</dbReference>
<dbReference type="Pfam" id="PF00596">
    <property type="entry name" value="Aldolase_II"/>
    <property type="match status" value="1"/>
</dbReference>
<dbReference type="GO" id="GO:0019323">
    <property type="term" value="P:pentose catabolic process"/>
    <property type="evidence" value="ECO:0007669"/>
    <property type="project" value="TreeGrafter"/>
</dbReference>
<gene>
    <name evidence="4" type="ORF">ENJ61_06790</name>
</gene>
<dbReference type="PANTHER" id="PTHR22789">
    <property type="entry name" value="FUCULOSE PHOSPHATE ALDOLASE"/>
    <property type="match status" value="1"/>
</dbReference>
<evidence type="ECO:0000313" key="4">
    <source>
        <dbReference type="EMBL" id="HHJ64599.1"/>
    </source>
</evidence>
<dbReference type="Gene3D" id="3.40.225.10">
    <property type="entry name" value="Class II aldolase/adducin N-terminal domain"/>
    <property type="match status" value="1"/>
</dbReference>
<name>A0A7C5QA68_AQUAO</name>
<dbReference type="PANTHER" id="PTHR22789:SF0">
    <property type="entry name" value="3-OXO-TETRONATE 4-PHOSPHATE DECARBOXYLASE-RELATED"/>
    <property type="match status" value="1"/>
</dbReference>
<dbReference type="GO" id="GO:0016832">
    <property type="term" value="F:aldehyde-lyase activity"/>
    <property type="evidence" value="ECO:0007669"/>
    <property type="project" value="TreeGrafter"/>
</dbReference>
<keyword evidence="2" id="KW-0456">Lyase</keyword>
<dbReference type="AlphaFoldDB" id="A0A7C5QA68"/>
<dbReference type="SUPFAM" id="SSF53639">
    <property type="entry name" value="AraD/HMP-PK domain-like"/>
    <property type="match status" value="1"/>
</dbReference>
<keyword evidence="1" id="KW-0479">Metal-binding</keyword>
<protein>
    <submittedName>
        <fullName evidence="4">Aldolase</fullName>
    </submittedName>
</protein>
<dbReference type="EMBL" id="DRNB01000247">
    <property type="protein sequence ID" value="HHJ64599.1"/>
    <property type="molecule type" value="Genomic_DNA"/>
</dbReference>
<evidence type="ECO:0000259" key="3">
    <source>
        <dbReference type="SMART" id="SM01007"/>
    </source>
</evidence>